<organism evidence="3 4">
    <name type="scientific">Dictyobacter alpinus</name>
    <dbReference type="NCBI Taxonomy" id="2014873"/>
    <lineage>
        <taxon>Bacteria</taxon>
        <taxon>Bacillati</taxon>
        <taxon>Chloroflexota</taxon>
        <taxon>Ktedonobacteria</taxon>
        <taxon>Ktedonobacterales</taxon>
        <taxon>Dictyobacteraceae</taxon>
        <taxon>Dictyobacter</taxon>
    </lineage>
</organism>
<proteinExistence type="predicted"/>
<reference evidence="4" key="1">
    <citation type="submission" date="2018-12" db="EMBL/GenBank/DDBJ databases">
        <title>Tengunoibacter tsumagoiensis gen. nov., sp. nov., Dictyobacter kobayashii sp. nov., D. alpinus sp. nov., and D. joshuensis sp. nov. and description of Dictyobacteraceae fam. nov. within the order Ktedonobacterales isolated from Tengu-no-mugimeshi.</title>
        <authorList>
            <person name="Wang C.M."/>
            <person name="Zheng Y."/>
            <person name="Sakai Y."/>
            <person name="Toyoda A."/>
            <person name="Minakuchi Y."/>
            <person name="Abe K."/>
            <person name="Yokota A."/>
            <person name="Yabe S."/>
        </authorList>
    </citation>
    <scope>NUCLEOTIDE SEQUENCE [LARGE SCALE GENOMIC DNA]</scope>
    <source>
        <strain evidence="4">Uno16</strain>
    </source>
</reference>
<dbReference type="SMART" id="SM01321">
    <property type="entry name" value="Y1_Tnp"/>
    <property type="match status" value="1"/>
</dbReference>
<protein>
    <recommendedName>
        <fullName evidence="2">Transposase IS200-like domain-containing protein</fullName>
    </recommendedName>
</protein>
<dbReference type="PANTHER" id="PTHR36966">
    <property type="entry name" value="REP-ASSOCIATED TYROSINE TRANSPOSASE"/>
    <property type="match status" value="1"/>
</dbReference>
<dbReference type="InterPro" id="IPR036515">
    <property type="entry name" value="Transposase_17_sf"/>
</dbReference>
<feature type="region of interest" description="Disordered" evidence="1">
    <location>
        <begin position="154"/>
        <end position="179"/>
    </location>
</feature>
<evidence type="ECO:0000313" key="3">
    <source>
        <dbReference type="EMBL" id="GCE31038.1"/>
    </source>
</evidence>
<comment type="caution">
    <text evidence="3">The sequence shown here is derived from an EMBL/GenBank/DDBJ whole genome shotgun (WGS) entry which is preliminary data.</text>
</comment>
<dbReference type="SUPFAM" id="SSF143422">
    <property type="entry name" value="Transposase IS200-like"/>
    <property type="match status" value="1"/>
</dbReference>
<dbReference type="GO" id="GO:0043565">
    <property type="term" value="F:sequence-specific DNA binding"/>
    <property type="evidence" value="ECO:0007669"/>
    <property type="project" value="TreeGrafter"/>
</dbReference>
<dbReference type="Gene3D" id="3.30.70.1290">
    <property type="entry name" value="Transposase IS200-like"/>
    <property type="match status" value="1"/>
</dbReference>
<evidence type="ECO:0000259" key="2">
    <source>
        <dbReference type="SMART" id="SM01321"/>
    </source>
</evidence>
<dbReference type="OrthoDB" id="9794403at2"/>
<gene>
    <name evidence="3" type="ORF">KDA_65220</name>
</gene>
<evidence type="ECO:0000313" key="4">
    <source>
        <dbReference type="Proteomes" id="UP000287171"/>
    </source>
</evidence>
<dbReference type="GO" id="GO:0006313">
    <property type="term" value="P:DNA transposition"/>
    <property type="evidence" value="ECO:0007669"/>
    <property type="project" value="InterPro"/>
</dbReference>
<dbReference type="GO" id="GO:0004803">
    <property type="term" value="F:transposase activity"/>
    <property type="evidence" value="ECO:0007669"/>
    <property type="project" value="InterPro"/>
</dbReference>
<dbReference type="EMBL" id="BIFT01000002">
    <property type="protein sequence ID" value="GCE31038.1"/>
    <property type="molecule type" value="Genomic_DNA"/>
</dbReference>
<name>A0A402BI05_9CHLR</name>
<dbReference type="InterPro" id="IPR052715">
    <property type="entry name" value="RAYT_transposase"/>
</dbReference>
<dbReference type="InterPro" id="IPR002686">
    <property type="entry name" value="Transposase_17"/>
</dbReference>
<dbReference type="PANTHER" id="PTHR36966:SF1">
    <property type="entry name" value="REP-ASSOCIATED TYROSINE TRANSPOSASE"/>
    <property type="match status" value="1"/>
</dbReference>
<dbReference type="RefSeq" id="WP_126631051.1">
    <property type="nucleotide sequence ID" value="NZ_BIFT01000002.1"/>
</dbReference>
<dbReference type="Proteomes" id="UP000287171">
    <property type="component" value="Unassembled WGS sequence"/>
</dbReference>
<feature type="domain" description="Transposase IS200-like" evidence="2">
    <location>
        <begin position="25"/>
        <end position="149"/>
    </location>
</feature>
<keyword evidence="4" id="KW-1185">Reference proteome</keyword>
<sequence>MENSKRRKGWPQRKKLRLEGYDYRLPGAYVITICTEDRQWLFQNPILQAILYEEWTKLSQRYEGVAPGTIMVMYDHLHCILVIEGEGPGIASVSQIIGAYKSCAANAWLRYIKENNVDLPGKIWQAQFHDHIVRGKRDFDAQNKYILNNPAAFEEKQRAKQEEREKKKMEGKDVKDFSD</sequence>
<dbReference type="AlphaFoldDB" id="A0A402BI05"/>
<evidence type="ECO:0000256" key="1">
    <source>
        <dbReference type="SAM" id="MobiDB-lite"/>
    </source>
</evidence>
<accession>A0A402BI05</accession>